<dbReference type="EMBL" id="JAQOSP010000024">
    <property type="protein sequence ID" value="MDJ1168528.1"/>
    <property type="molecule type" value="Genomic_DNA"/>
</dbReference>
<comment type="caution">
    <text evidence="1">The sequence shown here is derived from an EMBL/GenBank/DDBJ whole genome shotgun (WGS) entry which is preliminary data.</text>
</comment>
<proteinExistence type="predicted"/>
<reference evidence="1 2" key="1">
    <citation type="submission" date="2023-01" db="EMBL/GenBank/DDBJ databases">
        <title>Novel diversity within Roseofilum (Cyanobacteria; Desertifilaceae) from marine benthic mats with descriptions of four novel species.</title>
        <authorList>
            <person name="Wang Y."/>
            <person name="Berthold D.E."/>
            <person name="Hu J."/>
            <person name="Lefler F.W."/>
            <person name="Laughinghouse H.D. IV."/>
        </authorList>
    </citation>
    <scope>NUCLEOTIDE SEQUENCE [LARGE SCALE GENOMIC DNA]</scope>
    <source>
        <strain evidence="1 2">BLCC-M154</strain>
    </source>
</reference>
<keyword evidence="2" id="KW-1185">Reference proteome</keyword>
<dbReference type="RefSeq" id="WP_283752292.1">
    <property type="nucleotide sequence ID" value="NZ_JAQOSP010000024.1"/>
</dbReference>
<accession>A0ABT7ANQ0</accession>
<evidence type="ECO:0000313" key="1">
    <source>
        <dbReference type="EMBL" id="MDJ1168528.1"/>
    </source>
</evidence>
<dbReference type="InterPro" id="IPR038296">
    <property type="entry name" value="ParD_sf"/>
</dbReference>
<protein>
    <submittedName>
        <fullName evidence="1">Type II toxin-antitoxin system ParD family antitoxin</fullName>
    </submittedName>
</protein>
<organism evidence="1 2">
    <name type="scientific">Roseofilum acuticapitatum BLCC-M154</name>
    <dbReference type="NCBI Taxonomy" id="3022444"/>
    <lineage>
        <taxon>Bacteria</taxon>
        <taxon>Bacillati</taxon>
        <taxon>Cyanobacteriota</taxon>
        <taxon>Cyanophyceae</taxon>
        <taxon>Desertifilales</taxon>
        <taxon>Desertifilaceae</taxon>
        <taxon>Roseofilum</taxon>
        <taxon>Roseofilum acuticapitatum</taxon>
    </lineage>
</organism>
<gene>
    <name evidence="1" type="ORF">PMG71_03700</name>
</gene>
<sequence>MKTIQLTPEIEALVDRHVKSGKYRDDLAVIEEGLLLLAERESIYKGRFEELKTEVAIGVEDLKQGRKVDGREVIQRLKVKNLDLIEN</sequence>
<dbReference type="Gene3D" id="6.10.10.120">
    <property type="entry name" value="Antitoxin ParD1-like"/>
    <property type="match status" value="1"/>
</dbReference>
<name>A0ABT7ANQ0_9CYAN</name>
<evidence type="ECO:0000313" key="2">
    <source>
        <dbReference type="Proteomes" id="UP001235303"/>
    </source>
</evidence>
<dbReference type="Proteomes" id="UP001235303">
    <property type="component" value="Unassembled WGS sequence"/>
</dbReference>